<evidence type="ECO:0000313" key="2">
    <source>
        <dbReference type="Proteomes" id="UP000321938"/>
    </source>
</evidence>
<accession>A0A5C7B7L4</accession>
<keyword evidence="2" id="KW-1185">Reference proteome</keyword>
<dbReference type="Proteomes" id="UP000321938">
    <property type="component" value="Unassembled WGS sequence"/>
</dbReference>
<dbReference type="GO" id="GO:0008168">
    <property type="term" value="F:methyltransferase activity"/>
    <property type="evidence" value="ECO:0007669"/>
    <property type="project" value="UniProtKB-KW"/>
</dbReference>
<keyword evidence="1" id="KW-0808">Transferase</keyword>
<sequence>MIKNLLNKYINSVISRIIKKQTKIQQEQFAFQAISGLFNEPHFIPFTRWSISPSTIQHILNDIEINKRNCIVEFGAGSSTLYIAKLLKTKGSNASFFSIESDEKWARTIENDIKKMQLDNFVSIIHAPMAKVSKTISHGQQTHWYDTQVLDSIFVDIHAIDLILVDGPHGKSTPFARYSAIPYLQTKLSTSYSIYLDDSERDEEKEIITEWKKSLNCNASISHRYALLSNDIDLITMPYRLKVW</sequence>
<dbReference type="InterPro" id="IPR029063">
    <property type="entry name" value="SAM-dependent_MTases_sf"/>
</dbReference>
<dbReference type="AlphaFoldDB" id="A0A5C7B7L4"/>
<comment type="caution">
    <text evidence="1">The sequence shown here is derived from an EMBL/GenBank/DDBJ whole genome shotgun (WGS) entry which is preliminary data.</text>
</comment>
<reference evidence="1 2" key="1">
    <citation type="submission" date="2019-08" db="EMBL/GenBank/DDBJ databases">
        <title>Genome of Psychroserpens burtonensis ACAM 167.</title>
        <authorList>
            <person name="Bowman J.P."/>
        </authorList>
    </citation>
    <scope>NUCLEOTIDE SEQUENCE [LARGE SCALE GENOMIC DNA]</scope>
    <source>
        <strain evidence="1 2">ACAM 167</strain>
    </source>
</reference>
<gene>
    <name evidence="1" type="ORF">ES692_10735</name>
</gene>
<dbReference type="SUPFAM" id="SSF53335">
    <property type="entry name" value="S-adenosyl-L-methionine-dependent methyltransferases"/>
    <property type="match status" value="1"/>
</dbReference>
<dbReference type="GO" id="GO:0032259">
    <property type="term" value="P:methylation"/>
    <property type="evidence" value="ECO:0007669"/>
    <property type="project" value="UniProtKB-KW"/>
</dbReference>
<dbReference type="RefSeq" id="WP_147231748.1">
    <property type="nucleotide sequence ID" value="NZ_VOSB01000014.1"/>
</dbReference>
<dbReference type="EMBL" id="VOSB01000014">
    <property type="protein sequence ID" value="TXE17126.1"/>
    <property type="molecule type" value="Genomic_DNA"/>
</dbReference>
<organism evidence="1 2">
    <name type="scientific">Psychroserpens burtonensis</name>
    <dbReference type="NCBI Taxonomy" id="49278"/>
    <lineage>
        <taxon>Bacteria</taxon>
        <taxon>Pseudomonadati</taxon>
        <taxon>Bacteroidota</taxon>
        <taxon>Flavobacteriia</taxon>
        <taxon>Flavobacteriales</taxon>
        <taxon>Flavobacteriaceae</taxon>
        <taxon>Psychroserpens</taxon>
    </lineage>
</organism>
<evidence type="ECO:0000313" key="1">
    <source>
        <dbReference type="EMBL" id="TXE17126.1"/>
    </source>
</evidence>
<dbReference type="Gene3D" id="3.40.50.150">
    <property type="entry name" value="Vaccinia Virus protein VP39"/>
    <property type="match status" value="1"/>
</dbReference>
<name>A0A5C7B7L4_9FLAO</name>
<keyword evidence="1" id="KW-0489">Methyltransferase</keyword>
<proteinExistence type="predicted"/>
<dbReference type="OrthoDB" id="9795498at2"/>
<protein>
    <submittedName>
        <fullName evidence="1">Class I SAM-dependent methyltransferase</fullName>
    </submittedName>
</protein>